<dbReference type="EMBL" id="QJHK01000024">
    <property type="protein sequence ID" value="PXY39153.1"/>
    <property type="molecule type" value="Genomic_DNA"/>
</dbReference>
<dbReference type="GO" id="GO:0032259">
    <property type="term" value="P:methylation"/>
    <property type="evidence" value="ECO:0007669"/>
    <property type="project" value="UniProtKB-KW"/>
</dbReference>
<dbReference type="GO" id="GO:0009307">
    <property type="term" value="P:DNA restriction-modification system"/>
    <property type="evidence" value="ECO:0007669"/>
    <property type="project" value="UniProtKB-KW"/>
</dbReference>
<accession>A0A2V4BMD4</accession>
<dbReference type="Pfam" id="PF07669">
    <property type="entry name" value="Eco57I"/>
    <property type="match status" value="1"/>
</dbReference>
<protein>
    <recommendedName>
        <fullName evidence="1">site-specific DNA-methyltransferase (adenine-specific)</fullName>
        <ecNumber evidence="1">2.1.1.72</ecNumber>
    </recommendedName>
</protein>
<feature type="domain" description="TaqI-like C-terminal specificity" evidence="9">
    <location>
        <begin position="920"/>
        <end position="1042"/>
    </location>
</feature>
<dbReference type="GO" id="GO:0003677">
    <property type="term" value="F:DNA binding"/>
    <property type="evidence" value="ECO:0007669"/>
    <property type="project" value="UniProtKB-KW"/>
</dbReference>
<evidence type="ECO:0000256" key="5">
    <source>
        <dbReference type="ARBA" id="ARBA00022747"/>
    </source>
</evidence>
<dbReference type="InterPro" id="IPR050953">
    <property type="entry name" value="N4_N6_ade-DNA_methylase"/>
</dbReference>
<dbReference type="RefSeq" id="WP_110308297.1">
    <property type="nucleotide sequence ID" value="NZ_QJHK01000024.1"/>
</dbReference>
<dbReference type="PROSITE" id="PS00092">
    <property type="entry name" value="N6_MTASE"/>
    <property type="match status" value="1"/>
</dbReference>
<evidence type="ECO:0000256" key="4">
    <source>
        <dbReference type="ARBA" id="ARBA00022691"/>
    </source>
</evidence>
<evidence type="ECO:0000313" key="11">
    <source>
        <dbReference type="Proteomes" id="UP000247903"/>
    </source>
</evidence>
<dbReference type="InterPro" id="IPR011639">
    <property type="entry name" value="MethylTrfase_TaqI-like_dom"/>
</dbReference>
<dbReference type="InterPro" id="IPR023135">
    <property type="entry name" value="N6_DNA_MeTrfase_TaqI_C"/>
</dbReference>
<keyword evidence="2" id="KW-0489">Methyltransferase</keyword>
<dbReference type="GO" id="GO:0004519">
    <property type="term" value="F:endonuclease activity"/>
    <property type="evidence" value="ECO:0007669"/>
    <property type="project" value="UniProtKB-KW"/>
</dbReference>
<keyword evidence="3" id="KW-0808">Transferase</keyword>
<comment type="catalytic activity">
    <reaction evidence="7">
        <text>a 2'-deoxyadenosine in DNA + S-adenosyl-L-methionine = an N(6)-methyl-2'-deoxyadenosine in DNA + S-adenosyl-L-homocysteine + H(+)</text>
        <dbReference type="Rhea" id="RHEA:15197"/>
        <dbReference type="Rhea" id="RHEA-COMP:12418"/>
        <dbReference type="Rhea" id="RHEA-COMP:12419"/>
        <dbReference type="ChEBI" id="CHEBI:15378"/>
        <dbReference type="ChEBI" id="CHEBI:57856"/>
        <dbReference type="ChEBI" id="CHEBI:59789"/>
        <dbReference type="ChEBI" id="CHEBI:90615"/>
        <dbReference type="ChEBI" id="CHEBI:90616"/>
        <dbReference type="EC" id="2.1.1.72"/>
    </reaction>
</comment>
<dbReference type="SUPFAM" id="SSF53335">
    <property type="entry name" value="S-adenosyl-L-methionine-dependent methyltransferases"/>
    <property type="match status" value="1"/>
</dbReference>
<keyword evidence="4" id="KW-0949">S-adenosyl-L-methionine</keyword>
<keyword evidence="10" id="KW-0540">Nuclease</keyword>
<feature type="domain" description="Type II methyltransferase M.TaqI-like" evidence="8">
    <location>
        <begin position="494"/>
        <end position="797"/>
    </location>
</feature>
<dbReference type="AlphaFoldDB" id="A0A2V4BMD4"/>
<dbReference type="Proteomes" id="UP000247903">
    <property type="component" value="Unassembled WGS sequence"/>
</dbReference>
<gene>
    <name evidence="10" type="ORF">DMB65_19435</name>
</gene>
<evidence type="ECO:0000256" key="7">
    <source>
        <dbReference type="ARBA" id="ARBA00047942"/>
    </source>
</evidence>
<evidence type="ECO:0000313" key="10">
    <source>
        <dbReference type="EMBL" id="PXY39153.1"/>
    </source>
</evidence>
<keyword evidence="10" id="KW-0378">Hydrolase</keyword>
<evidence type="ECO:0000256" key="3">
    <source>
        <dbReference type="ARBA" id="ARBA00022679"/>
    </source>
</evidence>
<dbReference type="InterPro" id="IPR029063">
    <property type="entry name" value="SAM-dependent_MTases_sf"/>
</dbReference>
<evidence type="ECO:0000259" key="9">
    <source>
        <dbReference type="Pfam" id="PF12950"/>
    </source>
</evidence>
<dbReference type="SUPFAM" id="SSF116734">
    <property type="entry name" value="DNA methylase specificity domain"/>
    <property type="match status" value="1"/>
</dbReference>
<dbReference type="InterPro" id="IPR002052">
    <property type="entry name" value="DNA_methylase_N6_adenine_CS"/>
</dbReference>
<dbReference type="Gene3D" id="3.40.50.150">
    <property type="entry name" value="Vaccinia Virus protein VP39"/>
    <property type="match status" value="2"/>
</dbReference>
<dbReference type="GO" id="GO:0009007">
    <property type="term" value="F:site-specific DNA-methyltransferase (adenine-specific) activity"/>
    <property type="evidence" value="ECO:0007669"/>
    <property type="project" value="UniProtKB-EC"/>
</dbReference>
<evidence type="ECO:0000256" key="6">
    <source>
        <dbReference type="ARBA" id="ARBA00023125"/>
    </source>
</evidence>
<keyword evidence="6" id="KW-0238">DNA-binding</keyword>
<proteinExistence type="predicted"/>
<evidence type="ECO:0000256" key="1">
    <source>
        <dbReference type="ARBA" id="ARBA00011900"/>
    </source>
</evidence>
<reference evidence="10 11" key="1">
    <citation type="submission" date="2018-05" db="EMBL/GenBank/DDBJ databases">
        <title>Flavobacterium sp. strain IMCC34759, incomplete genome.</title>
        <authorList>
            <person name="Joung Y."/>
            <person name="Cho J."/>
        </authorList>
    </citation>
    <scope>NUCLEOTIDE SEQUENCE [LARGE SCALE GENOMIC DNA]</scope>
    <source>
        <strain evidence="10 11">IMCC34759</strain>
    </source>
</reference>
<organism evidence="10 11">
    <name type="scientific">Flavobacterium cheongpyeongense</name>
    <dbReference type="NCBI Taxonomy" id="2212651"/>
    <lineage>
        <taxon>Bacteria</taxon>
        <taxon>Pseudomonadati</taxon>
        <taxon>Bacteroidota</taxon>
        <taxon>Flavobacteriia</taxon>
        <taxon>Flavobacteriales</taxon>
        <taxon>Flavobacteriaceae</taxon>
        <taxon>Flavobacterium</taxon>
    </lineage>
</organism>
<keyword evidence="11" id="KW-1185">Reference proteome</keyword>
<evidence type="ECO:0000259" key="8">
    <source>
        <dbReference type="Pfam" id="PF07669"/>
    </source>
</evidence>
<sequence>MKINELKEILKSAYSQEKWVNTLKFLSGTKNLLTILLEPKHEEIKSAKAKEIVREIVRLGTLKTTDGVSLPIYDVTLQDGIKIEYNRVGVNDLLKTHILKDAIKGAIVTFHYREEYNKPEWRFSFISKFGSDYFAEAESIETNPKKYTYIFGTPEEHRTALERLYNLEQSRFRLEDFFEAFNVEPVSNNFFKEYKNFYQDFVFEISNNKQSRAVFEKNGISKDELEKDIRNFVKRLLGRLVFLYFLQKKRWLGASNKNYDDGDTDFLFHLFNYNEESRVYFYNKWLSPLFFNALNTPNRFNDGFELADGNSVWIPFLNGGLFDENQEPEKHREIQFPPTFFELLFKFFNGYNFTIYENSPEDHTVAVDPEMLGHIFENLLEDNKDKGAFYTPKEIVHYMTQESLIEYLNTHLPHSREAIENLIKNHLTSDFTRDNLKQIEKLIDIVKICDPAIGSGAFPMGLLQEIFALKALIHYEMGYAVWSPAKIKQDIIQNSIYGVDLEGGAVDIARLRFWLSLVVDEDLPKPLPNLDYKIMQGNSLLESYAGIDLSNLATADEQIIEEQATLNFGDEFATKVTLFDAVSMEKFQELLDKYFSPEEWEKKTKEKVDKLAVKKQINSIIEGKIHAQLFKEKEATEDNIKAFEYKFNIKKETDLEKLNTKSKEFKNYQLLKTRFNEIETIEAELIDFQNTDERPYFLWNLYFADVFKNGGFDIVIGNPPYVDIKGLDNSLVKLLVGLYPTAFNRINLYSIFIEKSTSLLNKRGVLSFIVPNSLLINDSYSKIRKHILEDLQQIIKLPDAIFQNAIVETIILILNRGIETKSIDSIYFKNDSKTDLKNLVFDKQDKELWKTDSLTKFNIFKNTEESKILELIEENKTELIQEVDFSLGITPYDKAKGHSQEQIKNRVFHSSSKISNEYVPLISGKNIKRYNITLKFDEYLKYGSWLGASRNSKFFTEPKIIIRQILDGSDLSIIAGYTEEEVYFTQIGFSIISKESSTQSLKYILGLLNSQTISFYHKYKFIDIEKNTFPKILIANCKKFPIPIINQSLQKIIESLVNIVFFILNKDDKIFEIIKNDQIANFFEEVIDGCVFELYFKDHMKENGINIIDDVKNHLEQSGINDSFESLNEELKKQKIWELYKAMSTGVVQVKMTDFATKSPDILKPILQS</sequence>
<dbReference type="EC" id="2.1.1.72" evidence="1"/>
<comment type="caution">
    <text evidence="10">The sequence shown here is derived from an EMBL/GenBank/DDBJ whole genome shotgun (WGS) entry which is preliminary data.</text>
</comment>
<keyword evidence="5" id="KW-0680">Restriction system</keyword>
<dbReference type="PANTHER" id="PTHR33841">
    <property type="entry name" value="DNA METHYLTRANSFERASE YEEA-RELATED"/>
    <property type="match status" value="1"/>
</dbReference>
<keyword evidence="10" id="KW-0255">Endonuclease</keyword>
<name>A0A2V4BMD4_9FLAO</name>
<dbReference type="PRINTS" id="PR00507">
    <property type="entry name" value="N12N6MTFRASE"/>
</dbReference>
<evidence type="ECO:0000256" key="2">
    <source>
        <dbReference type="ARBA" id="ARBA00022603"/>
    </source>
</evidence>
<dbReference type="Gene3D" id="3.90.220.10">
    <property type="entry name" value="Adenine-n6-DNA-methyltransferase Taqi, Chain A, domain 2"/>
    <property type="match status" value="1"/>
</dbReference>
<dbReference type="PANTHER" id="PTHR33841:SF1">
    <property type="entry name" value="DNA METHYLTRANSFERASE A"/>
    <property type="match status" value="1"/>
</dbReference>
<dbReference type="Pfam" id="PF12950">
    <property type="entry name" value="TaqI_C"/>
    <property type="match status" value="1"/>
</dbReference>
<dbReference type="OrthoDB" id="32195at2"/>
<dbReference type="InterPro" id="IPR025931">
    <property type="entry name" value="TaqI_C"/>
</dbReference>